<gene>
    <name evidence="1" type="ordered locus">BC1003_4232</name>
</gene>
<dbReference type="EMBL" id="CP002218">
    <property type="protein sequence ID" value="ADN60168.1"/>
    <property type="molecule type" value="Genomic_DNA"/>
</dbReference>
<dbReference type="eggNOG" id="ENOG5031CS1">
    <property type="taxonomic scope" value="Bacteria"/>
</dbReference>
<protein>
    <recommendedName>
        <fullName evidence="2">Erythromycin esterase</fullName>
    </recommendedName>
</protein>
<evidence type="ECO:0000313" key="1">
    <source>
        <dbReference type="EMBL" id="ADN60168.1"/>
    </source>
</evidence>
<dbReference type="SUPFAM" id="SSF159501">
    <property type="entry name" value="EreA/ChaN-like"/>
    <property type="match status" value="1"/>
</dbReference>
<dbReference type="HOGENOM" id="CLU_863055_0_0_4"/>
<evidence type="ECO:0008006" key="2">
    <source>
        <dbReference type="Google" id="ProtNLM"/>
    </source>
</evidence>
<dbReference type="AlphaFoldDB" id="E1TEL3"/>
<proteinExistence type="predicted"/>
<dbReference type="KEGG" id="bgf:BC1003_4232"/>
<accession>E1TEL3</accession>
<organism evidence="1">
    <name type="scientific">Burkholderia sp. (strain CCGE1003)</name>
    <dbReference type="NCBI Taxonomy" id="640512"/>
    <lineage>
        <taxon>Bacteria</taxon>
        <taxon>Pseudomonadati</taxon>
        <taxon>Pseudomonadota</taxon>
        <taxon>Betaproteobacteria</taxon>
        <taxon>Burkholderiales</taxon>
        <taxon>Burkholderiaceae</taxon>
        <taxon>Burkholderia</taxon>
    </lineage>
</organism>
<sequence>MSRLATPLDPVDGILDALRSHDVVALCDGGHGCEQAYAFRVALIHDPRFAELGCDIVVESGNSRHQATMDRFIRGEDIPDDILRDTWQDTTQPHDVWDRPVFAGLFREVRNLNARLPESRRLRVLLGDPPIDWSAISSRDDYTNAIRNLDRDACAVEIIQREVLAKRRRALVIYGGMHFLRRNPYWTFPDVAQAERSFREPPNTIVSLLERQGAKVYSIWTTVHTDLTSLQDSVATWPVPSLARIAGTVLGAASFRAYYPHTMFSIHDGAVHAVQVDPVRSSSMQEQFNAILYLGPPRNLTWSQVPVSTSAKAEYATMRANRLRLAGMEQLMADRRGDSGEAEPGAVK</sequence>
<name>E1TEL3_BURSG</name>
<reference evidence="1" key="1">
    <citation type="submission" date="2010-09" db="EMBL/GenBank/DDBJ databases">
        <title>Complete sequence of chromosome2 of Burkholderia sp. CCGE1003.</title>
        <authorList>
            <consortium name="US DOE Joint Genome Institute"/>
            <person name="Lucas S."/>
            <person name="Copeland A."/>
            <person name="Lapidus A."/>
            <person name="Cheng J.-F."/>
            <person name="Bruce D."/>
            <person name="Goodwin L."/>
            <person name="Pitluck S."/>
            <person name="Daligault H."/>
            <person name="Davenport K."/>
            <person name="Detter J.C."/>
            <person name="Han C."/>
            <person name="Tapia R."/>
            <person name="Land M."/>
            <person name="Hauser L."/>
            <person name="Jeffries C."/>
            <person name="Kyrpides N."/>
            <person name="Ivanova N."/>
            <person name="Ovchinnikova G."/>
            <person name="Martinez-Romero E."/>
            <person name="Rogel M.A."/>
            <person name="Auchtung J."/>
            <person name="Tiedje J.M."/>
            <person name="Woyke T."/>
        </authorList>
    </citation>
    <scope>NUCLEOTIDE SEQUENCE</scope>
    <source>
        <strain evidence="1">CCGE1003</strain>
    </source>
</reference>